<keyword evidence="3" id="KW-1015">Disulfide bond</keyword>
<dbReference type="FunFam" id="2.60.40.10:FF:000033">
    <property type="entry name" value="Killer cell immunoglobulin-like receptor"/>
    <property type="match status" value="1"/>
</dbReference>
<evidence type="ECO:0000256" key="1">
    <source>
        <dbReference type="ARBA" id="ARBA00022729"/>
    </source>
</evidence>
<evidence type="ECO:0000256" key="2">
    <source>
        <dbReference type="ARBA" id="ARBA00022737"/>
    </source>
</evidence>
<dbReference type="InterPro" id="IPR036179">
    <property type="entry name" value="Ig-like_dom_sf"/>
</dbReference>
<feature type="region of interest" description="Disordered" evidence="6">
    <location>
        <begin position="264"/>
        <end position="284"/>
    </location>
</feature>
<dbReference type="GeneTree" id="ENSGT01150000286974"/>
<feature type="domain" description="Ig-like" evidence="8">
    <location>
        <begin position="121"/>
        <end position="189"/>
    </location>
</feature>
<accession>A0A8C4YHG6</accession>
<feature type="domain" description="Ig-like" evidence="8">
    <location>
        <begin position="29"/>
        <end position="104"/>
    </location>
</feature>
<dbReference type="PROSITE" id="PS50835">
    <property type="entry name" value="IG_LIKE"/>
    <property type="match status" value="2"/>
</dbReference>
<gene>
    <name evidence="9" type="primary">LOC115641614</name>
</gene>
<keyword evidence="10" id="KW-1185">Reference proteome</keyword>
<dbReference type="GO" id="GO:0002764">
    <property type="term" value="P:immune response-regulating signaling pathway"/>
    <property type="evidence" value="ECO:0007669"/>
    <property type="project" value="TreeGrafter"/>
</dbReference>
<keyword evidence="2" id="KW-0677">Repeat</keyword>
<dbReference type="InterPro" id="IPR013783">
    <property type="entry name" value="Ig-like_fold"/>
</dbReference>
<feature type="chain" id="PRO_5034529468" evidence="7">
    <location>
        <begin position="23"/>
        <end position="284"/>
    </location>
</feature>
<evidence type="ECO:0000259" key="8">
    <source>
        <dbReference type="PROSITE" id="PS50835"/>
    </source>
</evidence>
<dbReference type="RefSeq" id="XP_030400787.1">
    <property type="nucleotide sequence ID" value="XM_030544927.1"/>
</dbReference>
<dbReference type="OrthoDB" id="9808644at2759"/>
<dbReference type="Proteomes" id="UP000694390">
    <property type="component" value="Unassembled WGS sequence"/>
</dbReference>
<keyword evidence="5" id="KW-0393">Immunoglobulin domain</keyword>
<feature type="compositionally biased region" description="Low complexity" evidence="6">
    <location>
        <begin position="264"/>
        <end position="276"/>
    </location>
</feature>
<evidence type="ECO:0000313" key="10">
    <source>
        <dbReference type="Proteomes" id="UP000694390"/>
    </source>
</evidence>
<dbReference type="SMART" id="SM00409">
    <property type="entry name" value="IG"/>
    <property type="match status" value="2"/>
</dbReference>
<evidence type="ECO:0000256" key="3">
    <source>
        <dbReference type="ARBA" id="ARBA00023157"/>
    </source>
</evidence>
<dbReference type="AlphaFoldDB" id="A0A8C4YHG6"/>
<proteinExistence type="predicted"/>
<reference evidence="9" key="2">
    <citation type="submission" date="2025-09" db="UniProtKB">
        <authorList>
            <consortium name="Ensembl"/>
        </authorList>
    </citation>
    <scope>IDENTIFICATION</scope>
</reference>
<name>A0A8C4YHG6_9SAUR</name>
<dbReference type="SUPFAM" id="SSF48726">
    <property type="entry name" value="Immunoglobulin"/>
    <property type="match status" value="2"/>
</dbReference>
<dbReference type="Gene3D" id="2.60.40.10">
    <property type="entry name" value="Immunoglobulins"/>
    <property type="match status" value="2"/>
</dbReference>
<dbReference type="GeneID" id="115641614"/>
<dbReference type="InterPro" id="IPR003599">
    <property type="entry name" value="Ig_sub"/>
</dbReference>
<evidence type="ECO:0000256" key="6">
    <source>
        <dbReference type="SAM" id="MobiDB-lite"/>
    </source>
</evidence>
<keyword evidence="1 7" id="KW-0732">Signal</keyword>
<dbReference type="PANTHER" id="PTHR11738">
    <property type="entry name" value="MHC CLASS I NK CELL RECEPTOR"/>
    <property type="match status" value="1"/>
</dbReference>
<dbReference type="InterPro" id="IPR007110">
    <property type="entry name" value="Ig-like_dom"/>
</dbReference>
<organism evidence="9 10">
    <name type="scientific">Gopherus evgoodei</name>
    <name type="common">Goodes thornscrub tortoise</name>
    <dbReference type="NCBI Taxonomy" id="1825980"/>
    <lineage>
        <taxon>Eukaryota</taxon>
        <taxon>Metazoa</taxon>
        <taxon>Chordata</taxon>
        <taxon>Craniata</taxon>
        <taxon>Vertebrata</taxon>
        <taxon>Euteleostomi</taxon>
        <taxon>Archelosauria</taxon>
        <taxon>Testudinata</taxon>
        <taxon>Testudines</taxon>
        <taxon>Cryptodira</taxon>
        <taxon>Durocryptodira</taxon>
        <taxon>Testudinoidea</taxon>
        <taxon>Testudinidae</taxon>
        <taxon>Gopherus</taxon>
    </lineage>
</organism>
<reference evidence="9" key="1">
    <citation type="submission" date="2025-08" db="UniProtKB">
        <authorList>
            <consortium name="Ensembl"/>
        </authorList>
    </citation>
    <scope>IDENTIFICATION</scope>
</reference>
<dbReference type="Ensembl" id="ENSGEVT00005026988.1">
    <property type="protein sequence ID" value="ENSGEVP00005025676.1"/>
    <property type="gene ID" value="ENSGEVG00005018196.1"/>
</dbReference>
<feature type="signal peptide" evidence="7">
    <location>
        <begin position="1"/>
        <end position="22"/>
    </location>
</feature>
<dbReference type="PANTHER" id="PTHR11738:SF186">
    <property type="entry name" value="OSTEOCLAST-ASSOCIATED IMMUNOGLOBULIN-LIKE RECEPTOR"/>
    <property type="match status" value="1"/>
</dbReference>
<dbReference type="InterPro" id="IPR050412">
    <property type="entry name" value="Ig-like_Receptors_ImmuneReg"/>
</dbReference>
<dbReference type="Pfam" id="PF13927">
    <property type="entry name" value="Ig_3"/>
    <property type="match status" value="1"/>
</dbReference>
<sequence>MVSALTILFLSCWQALWSEVSGKLPAPRPSISVSPSGVIVLGAAVTIRCQCQCEARKLFLYKDGIQIKELDAGARDEFTIPSARRGDGGFYSCRSHSSSELPMDPCDYVRIVVAELSYPKPSISLSPHGEVVLGGTVIIRCECRCQNVTVLMYKLGNPDVRRWAETAGGVAEFTIDNVSWRDTGSYSCQYGTESDPPVWSHPSDPVELMVAGGPDPTQPGTAPAPTCPVSVRPDYTQGNIVRLALASGVLLALALIVAELPQDGDGADASSSPDPSTLQPARRV</sequence>
<evidence type="ECO:0000313" key="9">
    <source>
        <dbReference type="Ensembl" id="ENSGEVP00005025676.1"/>
    </source>
</evidence>
<evidence type="ECO:0000256" key="7">
    <source>
        <dbReference type="SAM" id="SignalP"/>
    </source>
</evidence>
<keyword evidence="4" id="KW-0325">Glycoprotein</keyword>
<evidence type="ECO:0000256" key="5">
    <source>
        <dbReference type="ARBA" id="ARBA00023319"/>
    </source>
</evidence>
<protein>
    <submittedName>
        <fullName evidence="9">Leukocyte immunoglobulin-like receptor subfamily A member 6</fullName>
    </submittedName>
</protein>
<evidence type="ECO:0000256" key="4">
    <source>
        <dbReference type="ARBA" id="ARBA00023180"/>
    </source>
</evidence>
<dbReference type="FunFam" id="2.60.40.10:FF:000049">
    <property type="entry name" value="Leukocyte immunoglobulin-like receptor subfamily B member 1"/>
    <property type="match status" value="1"/>
</dbReference>